<dbReference type="PROSITE" id="PS50048">
    <property type="entry name" value="ZN2_CY6_FUNGAL_2"/>
    <property type="match status" value="1"/>
</dbReference>
<sequence length="424" mass="47440">MELRNRGSLSCENCRRRRIRCNQLKPRCSQCARAGLRCSGYRDQLDILFRDQTEAITQKFHSSSGTTDVISLPRTPSWPVEDIACKYFFDNFSITDSFRMCVNEPSMQHSVPATSSFTSVGLAALAIMHKDPDLMVLARRHYSSALNLLAKAIGQPKESVNGALVAASFNLSVFEVLNLIACDAPSAAHLWVKHIKGTLVLLNMLKLHPDGMVNEIEGLIQIAYTAALAYLICEQTSCRVFSMGTTLLPMIELFDIMSSLIDLKIRAKHSDAHDYVQLISTAIDFDRRLLAWANNLSPTFTFDAIVGCSSHSREHGWLVKAWHYYWLCRVLASKVVIDSLDALSPSIQLTHVTLITESKAQYSKSLSILRQAPREIHASIPPMLRRMGRSSLALSSDTSFLITILQSLSILTDQHIVINNWNLQ</sequence>
<dbReference type="SUPFAM" id="SSF57701">
    <property type="entry name" value="Zn2/Cys6 DNA-binding domain"/>
    <property type="match status" value="1"/>
</dbReference>
<keyword evidence="7" id="KW-1185">Reference proteome</keyword>
<evidence type="ECO:0000313" key="6">
    <source>
        <dbReference type="EMBL" id="KAE8420008.1"/>
    </source>
</evidence>
<organism evidence="6 7">
    <name type="scientific">Aspergillus pseudocaelatus</name>
    <dbReference type="NCBI Taxonomy" id="1825620"/>
    <lineage>
        <taxon>Eukaryota</taxon>
        <taxon>Fungi</taxon>
        <taxon>Dikarya</taxon>
        <taxon>Ascomycota</taxon>
        <taxon>Pezizomycotina</taxon>
        <taxon>Eurotiomycetes</taxon>
        <taxon>Eurotiomycetidae</taxon>
        <taxon>Eurotiales</taxon>
        <taxon>Aspergillaceae</taxon>
        <taxon>Aspergillus</taxon>
        <taxon>Aspergillus subgen. Circumdati</taxon>
    </lineage>
</organism>
<dbReference type="CDD" id="cd00067">
    <property type="entry name" value="GAL4"/>
    <property type="match status" value="1"/>
</dbReference>
<dbReference type="PROSITE" id="PS00463">
    <property type="entry name" value="ZN2_CY6_FUNGAL_1"/>
    <property type="match status" value="1"/>
</dbReference>
<evidence type="ECO:0000256" key="3">
    <source>
        <dbReference type="ARBA" id="ARBA00023163"/>
    </source>
</evidence>
<evidence type="ECO:0000256" key="2">
    <source>
        <dbReference type="ARBA" id="ARBA00023125"/>
    </source>
</evidence>
<keyword evidence="2" id="KW-0238">DNA-binding</keyword>
<dbReference type="Proteomes" id="UP000325395">
    <property type="component" value="Unassembled WGS sequence"/>
</dbReference>
<accession>A0ABQ6WSF8</accession>
<dbReference type="InterPro" id="IPR036864">
    <property type="entry name" value="Zn2-C6_fun-type_DNA-bd_sf"/>
</dbReference>
<dbReference type="PANTHER" id="PTHR38791">
    <property type="entry name" value="ZN(II)2CYS6 TRANSCRIPTION FACTOR (EUROFUNG)-RELATED-RELATED"/>
    <property type="match status" value="1"/>
</dbReference>
<evidence type="ECO:0000256" key="4">
    <source>
        <dbReference type="ARBA" id="ARBA00023242"/>
    </source>
</evidence>
<dbReference type="Gene3D" id="4.10.240.10">
    <property type="entry name" value="Zn(2)-C6 fungal-type DNA-binding domain"/>
    <property type="match status" value="1"/>
</dbReference>
<dbReference type="SMART" id="SM00066">
    <property type="entry name" value="GAL4"/>
    <property type="match status" value="1"/>
</dbReference>
<gene>
    <name evidence="6" type="ORF">BDV36DRAFT_281797</name>
</gene>
<feature type="domain" description="Zn(2)-C6 fungal-type" evidence="5">
    <location>
        <begin position="10"/>
        <end position="39"/>
    </location>
</feature>
<dbReference type="EMBL" id="ML735712">
    <property type="protein sequence ID" value="KAE8420008.1"/>
    <property type="molecule type" value="Genomic_DNA"/>
</dbReference>
<evidence type="ECO:0000259" key="5">
    <source>
        <dbReference type="PROSITE" id="PS50048"/>
    </source>
</evidence>
<dbReference type="InterPro" id="IPR001138">
    <property type="entry name" value="Zn2Cys6_DnaBD"/>
</dbReference>
<keyword evidence="1" id="KW-0805">Transcription regulation</keyword>
<keyword evidence="4" id="KW-0539">Nucleus</keyword>
<keyword evidence="3" id="KW-0804">Transcription</keyword>
<evidence type="ECO:0000313" key="7">
    <source>
        <dbReference type="Proteomes" id="UP000325395"/>
    </source>
</evidence>
<name>A0ABQ6WSF8_9EURO</name>
<dbReference type="InterPro" id="IPR053175">
    <property type="entry name" value="DHMBA_Reg_Transcription_Factor"/>
</dbReference>
<dbReference type="Pfam" id="PF00172">
    <property type="entry name" value="Zn_clus"/>
    <property type="match status" value="1"/>
</dbReference>
<reference evidence="6 7" key="1">
    <citation type="submission" date="2019-04" db="EMBL/GenBank/DDBJ databases">
        <authorList>
            <consortium name="DOE Joint Genome Institute"/>
            <person name="Mondo S."/>
            <person name="Kjaerbolling I."/>
            <person name="Vesth T."/>
            <person name="Frisvad J.C."/>
            <person name="Nybo J.L."/>
            <person name="Theobald S."/>
            <person name="Kildgaard S."/>
            <person name="Isbrandt T."/>
            <person name="Kuo A."/>
            <person name="Sato A."/>
            <person name="Lyhne E.K."/>
            <person name="Kogle M.E."/>
            <person name="Wiebenga A."/>
            <person name="Kun R.S."/>
            <person name="Lubbers R.J."/>
            <person name="Makela M.R."/>
            <person name="Barry K."/>
            <person name="Chovatia M."/>
            <person name="Clum A."/>
            <person name="Daum C."/>
            <person name="Haridas S."/>
            <person name="He G."/>
            <person name="LaButti K."/>
            <person name="Lipzen A."/>
            <person name="Riley R."/>
            <person name="Salamov A."/>
            <person name="Simmons B.A."/>
            <person name="Magnuson J.K."/>
            <person name="Henrissat B."/>
            <person name="Mortensen U.H."/>
            <person name="Larsen T.O."/>
            <person name="Devries R.P."/>
            <person name="Grigoriev I.V."/>
            <person name="Machida M."/>
            <person name="Baker S.E."/>
            <person name="Andersen M.R."/>
            <person name="Cantor M.N."/>
            <person name="Hua S.X."/>
        </authorList>
    </citation>
    <scope>NUCLEOTIDE SEQUENCE [LARGE SCALE GENOMIC DNA]</scope>
    <source>
        <strain evidence="6 7">CBS 117616</strain>
    </source>
</reference>
<evidence type="ECO:0000256" key="1">
    <source>
        <dbReference type="ARBA" id="ARBA00023015"/>
    </source>
</evidence>
<protein>
    <recommendedName>
        <fullName evidence="5">Zn(2)-C6 fungal-type domain-containing protein</fullName>
    </recommendedName>
</protein>
<proteinExistence type="predicted"/>